<reference evidence="1" key="1">
    <citation type="submission" date="2015-04" db="UniProtKB">
        <authorList>
            <consortium name="EnsemblPlants"/>
        </authorList>
    </citation>
    <scope>IDENTIFICATION</scope>
</reference>
<proteinExistence type="predicted"/>
<dbReference type="Proteomes" id="UP000026961">
    <property type="component" value="Chromosome 11"/>
</dbReference>
<organism evidence="1">
    <name type="scientific">Oryza glumipatula</name>
    <dbReference type="NCBI Taxonomy" id="40148"/>
    <lineage>
        <taxon>Eukaryota</taxon>
        <taxon>Viridiplantae</taxon>
        <taxon>Streptophyta</taxon>
        <taxon>Embryophyta</taxon>
        <taxon>Tracheophyta</taxon>
        <taxon>Spermatophyta</taxon>
        <taxon>Magnoliopsida</taxon>
        <taxon>Liliopsida</taxon>
        <taxon>Poales</taxon>
        <taxon>Poaceae</taxon>
        <taxon>BOP clade</taxon>
        <taxon>Oryzoideae</taxon>
        <taxon>Oryzeae</taxon>
        <taxon>Oryzinae</taxon>
        <taxon>Oryza</taxon>
    </lineage>
</organism>
<keyword evidence="2" id="KW-1185">Reference proteome</keyword>
<reference evidence="1" key="2">
    <citation type="submission" date="2018-05" db="EMBL/GenBank/DDBJ databases">
        <title>OgluRS3 (Oryza glumaepatula Reference Sequence Version 3).</title>
        <authorList>
            <person name="Zhang J."/>
            <person name="Kudrna D."/>
            <person name="Lee S."/>
            <person name="Talag J."/>
            <person name="Welchert J."/>
            <person name="Wing R.A."/>
        </authorList>
    </citation>
    <scope>NUCLEOTIDE SEQUENCE [LARGE SCALE GENOMIC DNA]</scope>
</reference>
<name>A0A0E0BMA8_9ORYZ</name>
<dbReference type="HOGENOM" id="CLU_2281812_0_0_1"/>
<dbReference type="AlphaFoldDB" id="A0A0E0BMA8"/>
<accession>A0A0E0BMA8</accession>
<dbReference type="EnsemblPlants" id="OGLUM11G22390.2">
    <property type="protein sequence ID" value="OGLUM11G22390.2"/>
    <property type="gene ID" value="OGLUM11G22390"/>
</dbReference>
<evidence type="ECO:0000313" key="2">
    <source>
        <dbReference type="Proteomes" id="UP000026961"/>
    </source>
</evidence>
<dbReference type="Gramene" id="OGLUM11G22390.2">
    <property type="protein sequence ID" value="OGLUM11G22390.2"/>
    <property type="gene ID" value="OGLUM11G22390"/>
</dbReference>
<sequence length="102" mass="11300">MHQPVIVQVPAGEQDLLIQVQVQLQAQDQLKQVRLRFCSCCDLGCGCDYGSGSNSCCGSYYIQNGYHHHQVHPNGSSHQLDFLELQLHLLQPSLATLEGHAD</sequence>
<protein>
    <submittedName>
        <fullName evidence="1">Uncharacterized protein</fullName>
    </submittedName>
</protein>
<evidence type="ECO:0000313" key="1">
    <source>
        <dbReference type="EnsemblPlants" id="OGLUM11G22390.2"/>
    </source>
</evidence>